<sequence>AVHNPPIPLPRRRRAELRAPERVRPCPVPLGNRARGRDGRAHGADRRAHPVADPGPRHRCRLPLARVHHRRQHRRLPPARRRRAGGEPGGLAAVADAGRDSGGMAHALDAPAPPGRPEHDPELLRHLHRVSQPEELPAGPARRQLRRRSARPRPCAARRERPGRLPAQHPRHRRGRPRAVLGLPALSLVRAALGRRGAGVDPQGGDRGLVRHRRQLQLDPRSAELLPGALARTCVRRPAAGRSDARHGGLEPPAGPARRPVAIRRRPDGQRLDPEHRRLRLAARLGALLGGSDRVAAACADRSPDRPLGHARPDHRRDDLLRLALRGGRHRRPAHRGALGVPRGPRDRLARLAAEAGARLLARPRAARGARRDRRL</sequence>
<feature type="non-terminal residue" evidence="2">
    <location>
        <position position="376"/>
    </location>
</feature>
<dbReference type="EMBL" id="CADCVV010000034">
    <property type="protein sequence ID" value="CAA9485935.1"/>
    <property type="molecule type" value="Genomic_DNA"/>
</dbReference>
<protein>
    <submittedName>
        <fullName evidence="2">Uncharacterized protein</fullName>
    </submittedName>
</protein>
<feature type="compositionally biased region" description="Basic and acidic residues" evidence="1">
    <location>
        <begin position="116"/>
        <end position="125"/>
    </location>
</feature>
<feature type="non-terminal residue" evidence="2">
    <location>
        <position position="1"/>
    </location>
</feature>
<dbReference type="AlphaFoldDB" id="A0A6J4RZX1"/>
<feature type="compositionally biased region" description="Basic and acidic residues" evidence="1">
    <location>
        <begin position="35"/>
        <end position="50"/>
    </location>
</feature>
<reference evidence="2" key="1">
    <citation type="submission" date="2020-02" db="EMBL/GenBank/DDBJ databases">
        <authorList>
            <person name="Meier V. D."/>
        </authorList>
    </citation>
    <scope>NUCLEOTIDE SEQUENCE</scope>
    <source>
        <strain evidence="2">AVDCRST_MAG17</strain>
    </source>
</reference>
<accession>A0A6J4RZX1</accession>
<evidence type="ECO:0000256" key="1">
    <source>
        <dbReference type="SAM" id="MobiDB-lite"/>
    </source>
</evidence>
<feature type="region of interest" description="Disordered" evidence="1">
    <location>
        <begin position="240"/>
        <end position="276"/>
    </location>
</feature>
<evidence type="ECO:0000313" key="2">
    <source>
        <dbReference type="EMBL" id="CAA9485935.1"/>
    </source>
</evidence>
<feature type="region of interest" description="Disordered" evidence="1">
    <location>
        <begin position="1"/>
        <end position="175"/>
    </location>
</feature>
<gene>
    <name evidence="2" type="ORF">AVDCRST_MAG17-475</name>
</gene>
<proteinExistence type="predicted"/>
<feature type="compositionally biased region" description="Basic and acidic residues" evidence="1">
    <location>
        <begin position="265"/>
        <end position="276"/>
    </location>
</feature>
<organism evidence="2">
    <name type="scientific">uncultured Solirubrobacterales bacterium</name>
    <dbReference type="NCBI Taxonomy" id="768556"/>
    <lineage>
        <taxon>Bacteria</taxon>
        <taxon>Bacillati</taxon>
        <taxon>Actinomycetota</taxon>
        <taxon>Thermoleophilia</taxon>
        <taxon>Solirubrobacterales</taxon>
        <taxon>environmental samples</taxon>
    </lineage>
</organism>
<name>A0A6J4RZX1_9ACTN</name>
<feature type="compositionally biased region" description="Basic residues" evidence="1">
    <location>
        <begin position="57"/>
        <end position="83"/>
    </location>
</feature>